<dbReference type="OrthoDB" id="248387at2759"/>
<dbReference type="EC" id="3.4.21.-" evidence="6"/>
<accession>A0A139AXA7</accession>
<evidence type="ECO:0000313" key="9">
    <source>
        <dbReference type="EMBL" id="KXS21376.1"/>
    </source>
</evidence>
<dbReference type="GO" id="GO:0004252">
    <property type="term" value="F:serine-type endopeptidase activity"/>
    <property type="evidence" value="ECO:0007669"/>
    <property type="project" value="UniProtKB-UniRule"/>
</dbReference>
<name>A0A139AXA7_GONPJ</name>
<evidence type="ECO:0000259" key="8">
    <source>
        <dbReference type="Pfam" id="PF02897"/>
    </source>
</evidence>
<sequence length="747" mass="85542">MSAPTPPLAKKVDYVHKFHEREFPDPYQWLRDDAKGTKRADIVDHLTSENNYARGKMAPYAELKETLYNEFLSRIQEDDTDVPLVKGSYLYYKRTEKGKQYPIWCRRVADTDRLVDDLRDVNGSRHPEEIVLDLNLFEHKYLELGAFTPEPTNKILAYALDTSGNEYYDVYFRDLSTGKDLPDVLRQVDSGVTWSHDSKSVYYTKYDDSQRPYRIFKHIMGAAEEEDVMLYEETDEKFRVDLTTSNSKRFIFVQLESGLTNEIRFIDSKDPTASLQVFQPRIHELKYDVEHFGDGFIVLTNDGREHINNRICWCPIDATGRENWKEIAPYDPYTHLIGVEPFQNFLAVYEKNDGLTKIHIHYPNAATGAIDTSKSYRLQFEEEVYAIQPLSGSNQIYASSSIRFAYSSPVTPRTVYLHNIESHSDVVLKRTPVPNYDPTLYGVLRLSAPVDPATLPDPEHNPDDKVFVKTPVQDTVPISVVYRKDNFRRDGTNPCLLYGYGSYGISMDMAFRSDVISYLDRGFTRVVCHIRGGGDNGKSWYENGRFLHKKNTFVDFIASAEHIIKEKITSSDILAIEGRSAGGMLMGAVLNMRPELFRLAIAGVPFVDVVNTMMDASIPLTVNEYEEWGNPNDIKFFNYMLSYSPYNNVPVDAKSRFPDILVQAGINDPRVAYWEPSKWVAKMRELGVGGPGSRGDLLYLIEMGSGHFGNSGRYEYLRYTAEYYAFTIGYMSKYRKDGVGLEKTSKI</sequence>
<dbReference type="PANTHER" id="PTHR11757:SF19">
    <property type="entry name" value="PROLYL ENDOPEPTIDASE-LIKE"/>
    <property type="match status" value="1"/>
</dbReference>
<dbReference type="InterPro" id="IPR001375">
    <property type="entry name" value="Peptidase_S9_cat"/>
</dbReference>
<dbReference type="InterPro" id="IPR051543">
    <property type="entry name" value="Serine_Peptidase_S9A"/>
</dbReference>
<keyword evidence="4 6" id="KW-0720">Serine protease</keyword>
<evidence type="ECO:0000256" key="3">
    <source>
        <dbReference type="ARBA" id="ARBA00022801"/>
    </source>
</evidence>
<evidence type="ECO:0000259" key="7">
    <source>
        <dbReference type="Pfam" id="PF00326"/>
    </source>
</evidence>
<comment type="function">
    <text evidence="5">Serine peptidase whose precise substrate specificity remains unclear. Does not cleave peptides after a arginine or lysine residue. Regulates trans-Golgi network morphology and sorting by regulating the membrane binding of the AP-1 complex. May play a role in the regulation of synaptic vesicle exocytosis.</text>
</comment>
<dbReference type="Pfam" id="PF00326">
    <property type="entry name" value="Peptidase_S9"/>
    <property type="match status" value="1"/>
</dbReference>
<dbReference type="Gene3D" id="3.40.50.1820">
    <property type="entry name" value="alpha/beta hydrolase"/>
    <property type="match status" value="1"/>
</dbReference>
<dbReference type="SUPFAM" id="SSF50993">
    <property type="entry name" value="Peptidase/esterase 'gauge' domain"/>
    <property type="match status" value="1"/>
</dbReference>
<feature type="domain" description="Peptidase S9A N-terminal" evidence="8">
    <location>
        <begin position="6"/>
        <end position="429"/>
    </location>
</feature>
<dbReference type="PRINTS" id="PR00862">
    <property type="entry name" value="PROLIGOPTASE"/>
</dbReference>
<keyword evidence="10" id="KW-1185">Reference proteome</keyword>
<organism evidence="9 10">
    <name type="scientific">Gonapodya prolifera (strain JEL478)</name>
    <name type="common">Monoblepharis prolifera</name>
    <dbReference type="NCBI Taxonomy" id="1344416"/>
    <lineage>
        <taxon>Eukaryota</taxon>
        <taxon>Fungi</taxon>
        <taxon>Fungi incertae sedis</taxon>
        <taxon>Chytridiomycota</taxon>
        <taxon>Chytridiomycota incertae sedis</taxon>
        <taxon>Monoblepharidomycetes</taxon>
        <taxon>Monoblepharidales</taxon>
        <taxon>Gonapodyaceae</taxon>
        <taxon>Gonapodya</taxon>
    </lineage>
</organism>
<dbReference type="EMBL" id="KQ965733">
    <property type="protein sequence ID" value="KXS21376.1"/>
    <property type="molecule type" value="Genomic_DNA"/>
</dbReference>
<dbReference type="SUPFAM" id="SSF53474">
    <property type="entry name" value="alpha/beta-Hydrolases"/>
    <property type="match status" value="1"/>
</dbReference>
<dbReference type="InterPro" id="IPR029058">
    <property type="entry name" value="AB_hydrolase_fold"/>
</dbReference>
<dbReference type="Pfam" id="PF02897">
    <property type="entry name" value="Peptidase_S9_N"/>
    <property type="match status" value="1"/>
</dbReference>
<dbReference type="OMA" id="PEQSQFG"/>
<evidence type="ECO:0000256" key="4">
    <source>
        <dbReference type="ARBA" id="ARBA00022825"/>
    </source>
</evidence>
<evidence type="ECO:0000256" key="5">
    <source>
        <dbReference type="ARBA" id="ARBA00045448"/>
    </source>
</evidence>
<comment type="similarity">
    <text evidence="1 6">Belongs to the peptidase S9A family.</text>
</comment>
<keyword evidence="2 6" id="KW-0645">Protease</keyword>
<dbReference type="PANTHER" id="PTHR11757">
    <property type="entry name" value="PROTEASE FAMILY S9A OLIGOPEPTIDASE"/>
    <property type="match status" value="1"/>
</dbReference>
<feature type="domain" description="Peptidase S9 prolyl oligopeptidase catalytic" evidence="7">
    <location>
        <begin position="514"/>
        <end position="730"/>
    </location>
</feature>
<evidence type="ECO:0000256" key="1">
    <source>
        <dbReference type="ARBA" id="ARBA00005228"/>
    </source>
</evidence>
<dbReference type="Gene3D" id="2.130.10.120">
    <property type="entry name" value="Prolyl oligopeptidase, N-terminal domain"/>
    <property type="match status" value="1"/>
</dbReference>
<reference evidence="9 10" key="1">
    <citation type="journal article" date="2015" name="Genome Biol. Evol.">
        <title>Phylogenomic analyses indicate that early fungi evolved digesting cell walls of algal ancestors of land plants.</title>
        <authorList>
            <person name="Chang Y."/>
            <person name="Wang S."/>
            <person name="Sekimoto S."/>
            <person name="Aerts A.L."/>
            <person name="Choi C."/>
            <person name="Clum A."/>
            <person name="LaButti K.M."/>
            <person name="Lindquist E.A."/>
            <person name="Yee Ngan C."/>
            <person name="Ohm R.A."/>
            <person name="Salamov A.A."/>
            <person name="Grigoriev I.V."/>
            <person name="Spatafora J.W."/>
            <person name="Berbee M.L."/>
        </authorList>
    </citation>
    <scope>NUCLEOTIDE SEQUENCE [LARGE SCALE GENOMIC DNA]</scope>
    <source>
        <strain evidence="9 10">JEL478</strain>
    </source>
</reference>
<dbReference type="GO" id="GO:0006508">
    <property type="term" value="P:proteolysis"/>
    <property type="evidence" value="ECO:0007669"/>
    <property type="project" value="UniProtKB-KW"/>
</dbReference>
<proteinExistence type="inferred from homology"/>
<evidence type="ECO:0000313" key="10">
    <source>
        <dbReference type="Proteomes" id="UP000070544"/>
    </source>
</evidence>
<gene>
    <name evidence="9" type="ORF">M427DRAFT_51598</name>
</gene>
<evidence type="ECO:0000256" key="2">
    <source>
        <dbReference type="ARBA" id="ARBA00022670"/>
    </source>
</evidence>
<protein>
    <recommendedName>
        <fullName evidence="6">Prolyl endopeptidase</fullName>
        <ecNumber evidence="6">3.4.21.-</ecNumber>
    </recommendedName>
</protein>
<dbReference type="Proteomes" id="UP000070544">
    <property type="component" value="Unassembled WGS sequence"/>
</dbReference>
<keyword evidence="3 6" id="KW-0378">Hydrolase</keyword>
<dbReference type="InterPro" id="IPR023302">
    <property type="entry name" value="Pept_S9A_N"/>
</dbReference>
<evidence type="ECO:0000256" key="6">
    <source>
        <dbReference type="RuleBase" id="RU368024"/>
    </source>
</evidence>
<dbReference type="InterPro" id="IPR002470">
    <property type="entry name" value="Peptidase_S9A"/>
</dbReference>
<dbReference type="AlphaFoldDB" id="A0A139AXA7"/>